<evidence type="ECO:0000313" key="2">
    <source>
        <dbReference type="Proteomes" id="UP000018877"/>
    </source>
</evidence>
<organism evidence="1 2">
    <name type="scientific">Neobacillus vireti LMG 21834</name>
    <dbReference type="NCBI Taxonomy" id="1131730"/>
    <lineage>
        <taxon>Bacteria</taxon>
        <taxon>Bacillati</taxon>
        <taxon>Bacillota</taxon>
        <taxon>Bacilli</taxon>
        <taxon>Bacillales</taxon>
        <taxon>Bacillaceae</taxon>
        <taxon>Neobacillus</taxon>
    </lineage>
</organism>
<evidence type="ECO:0008006" key="3">
    <source>
        <dbReference type="Google" id="ProtNLM"/>
    </source>
</evidence>
<keyword evidence="2" id="KW-1185">Reference proteome</keyword>
<sequence>MSEVTFTQEQLLEEITKAKNEWLEKEYNPIVQERDGLLQYKPKELSDEEKAIQTKQEELWKKEVSLSLKENGLEQFASIINISNEDELKVVVNSLTQIVNDIKVATGYVPSNHKNQNEYDVFASKGDTKGMIATKLSKLFG</sequence>
<name>A0AB94IM92_9BACI</name>
<evidence type="ECO:0000313" key="1">
    <source>
        <dbReference type="EMBL" id="ETI68130.1"/>
    </source>
</evidence>
<dbReference type="EMBL" id="ALAN01000076">
    <property type="protein sequence ID" value="ETI68130.1"/>
    <property type="molecule type" value="Genomic_DNA"/>
</dbReference>
<dbReference type="RefSeq" id="WP_024028992.1">
    <property type="nucleotide sequence ID" value="NZ_ALAN01000076.1"/>
</dbReference>
<accession>A0AB94IM92</accession>
<protein>
    <recommendedName>
        <fullName evidence="3">DUF4355 domain-containing protein</fullName>
    </recommendedName>
</protein>
<comment type="caution">
    <text evidence="1">The sequence shown here is derived from an EMBL/GenBank/DDBJ whole genome shotgun (WGS) entry which is preliminary data.</text>
</comment>
<dbReference type="AlphaFoldDB" id="A0AB94IM92"/>
<dbReference type="Proteomes" id="UP000018877">
    <property type="component" value="Unassembled WGS sequence"/>
</dbReference>
<gene>
    <name evidence="1" type="ORF">BAVI_14044</name>
</gene>
<proteinExistence type="predicted"/>
<reference evidence="1 2" key="1">
    <citation type="journal article" date="2014" name="Environ. Microbiol.">
        <title>The nitrate-ammonifying and nosZ-carrying bacterium Bacillus vireti is a potent source and sink for nitric and nitrous oxide under high nitrate conditions.</title>
        <authorList>
            <person name="Mania D."/>
            <person name="Heylen K."/>
            <person name="van Spanning R.J."/>
            <person name="Frostegard A."/>
        </authorList>
    </citation>
    <scope>NUCLEOTIDE SEQUENCE [LARGE SCALE GENOMIC DNA]</scope>
    <source>
        <strain evidence="1 2">LMG 21834</strain>
    </source>
</reference>